<protein>
    <recommendedName>
        <fullName evidence="3">Secreted protein</fullName>
    </recommendedName>
</protein>
<dbReference type="RefSeq" id="WP_002719163.1">
    <property type="nucleotide sequence ID" value="NZ_BJXO01000006.1"/>
</dbReference>
<reference evidence="1 2" key="1">
    <citation type="submission" date="2018-08" db="EMBL/GenBank/DDBJ databases">
        <title>Draft genome sequence of Rhodobacter sphaeroides FY.</title>
        <authorList>
            <person name="Rayyan A."/>
            <person name="Meyer T.E."/>
            <person name="Kyndt J.A."/>
        </authorList>
    </citation>
    <scope>NUCLEOTIDE SEQUENCE [LARGE SCALE GENOMIC DNA]</scope>
    <source>
        <strain evidence="1 2">FY</strain>
    </source>
</reference>
<evidence type="ECO:0000313" key="2">
    <source>
        <dbReference type="Proteomes" id="UP000266305"/>
    </source>
</evidence>
<evidence type="ECO:0008006" key="3">
    <source>
        <dbReference type="Google" id="ProtNLM"/>
    </source>
</evidence>
<dbReference type="EMBL" id="QWGP01000021">
    <property type="protein sequence ID" value="RHZ92791.1"/>
    <property type="molecule type" value="Genomic_DNA"/>
</dbReference>
<accession>A0AAX1UIA2</accession>
<proteinExistence type="predicted"/>
<dbReference type="Proteomes" id="UP000266305">
    <property type="component" value="Unassembled WGS sequence"/>
</dbReference>
<name>A0AAX1UIA2_CERSP</name>
<gene>
    <name evidence="1" type="ORF">D1114_16440</name>
</gene>
<organism evidence="1 2">
    <name type="scientific">Cereibacter sphaeroides</name>
    <name type="common">Rhodobacter sphaeroides</name>
    <dbReference type="NCBI Taxonomy" id="1063"/>
    <lineage>
        <taxon>Bacteria</taxon>
        <taxon>Pseudomonadati</taxon>
        <taxon>Pseudomonadota</taxon>
        <taxon>Alphaproteobacteria</taxon>
        <taxon>Rhodobacterales</taxon>
        <taxon>Paracoccaceae</taxon>
        <taxon>Cereibacter</taxon>
    </lineage>
</organism>
<evidence type="ECO:0000313" key="1">
    <source>
        <dbReference type="EMBL" id="RHZ92791.1"/>
    </source>
</evidence>
<dbReference type="GeneID" id="67445791"/>
<comment type="caution">
    <text evidence="1">The sequence shown here is derived from an EMBL/GenBank/DDBJ whole genome shotgun (WGS) entry which is preliminary data.</text>
</comment>
<sequence>MIELAFVACLSAAPAACEKRSLYYADDLSPTACVLRAQPELAKWIFDHPRYHVASWSCRFRAASEQDA</sequence>
<dbReference type="AlphaFoldDB" id="A0AAX1UIA2"/>